<dbReference type="PANTHER" id="PTHR37486:SF1">
    <property type="entry name" value="STRINGENT STARVATION PROTEIN B"/>
    <property type="match status" value="1"/>
</dbReference>
<feature type="region of interest" description="Disordered" evidence="1">
    <location>
        <begin position="98"/>
        <end position="135"/>
    </location>
</feature>
<dbReference type="PANTHER" id="PTHR37486">
    <property type="entry name" value="STRINGENT STARVATION PROTEIN B"/>
    <property type="match status" value="1"/>
</dbReference>
<name>A0AAU9C7W6_9GAMM</name>
<keyword evidence="3" id="KW-1185">Reference proteome</keyword>
<feature type="compositionally biased region" description="Basic residues" evidence="1">
    <location>
        <begin position="124"/>
        <end position="135"/>
    </location>
</feature>
<dbReference type="InterPro" id="IPR007481">
    <property type="entry name" value="SspB"/>
</dbReference>
<dbReference type="KEGG" id="meiy:MIN45_P1731"/>
<dbReference type="NCBIfam" id="NF008769">
    <property type="entry name" value="PRK11798.2-5"/>
    <property type="match status" value="1"/>
</dbReference>
<dbReference type="Gene3D" id="2.30.30.220">
    <property type="entry name" value="SspB-like"/>
    <property type="match status" value="1"/>
</dbReference>
<proteinExistence type="predicted"/>
<reference evidence="3" key="1">
    <citation type="journal article" date="2024" name="Int. J. Syst. Evol. Microbiol.">
        <title>Methylomarinovum tepidoasis sp. nov., a moderately thermophilic methanotroph of the family Methylothermaceae isolated from a deep-sea hydrothermal field.</title>
        <authorList>
            <person name="Hirayama H."/>
            <person name="Takaki Y."/>
            <person name="Abe M."/>
            <person name="Miyazaki M."/>
            <person name="Uematsu K."/>
            <person name="Matsui Y."/>
            <person name="Takai K."/>
        </authorList>
    </citation>
    <scope>NUCLEOTIDE SEQUENCE [LARGE SCALE GENOMIC DNA]</scope>
    <source>
        <strain evidence="3">IN45</strain>
    </source>
</reference>
<dbReference type="GO" id="GO:0005840">
    <property type="term" value="C:ribosome"/>
    <property type="evidence" value="ECO:0007669"/>
    <property type="project" value="TreeGrafter"/>
</dbReference>
<accession>A0AAU9C7W6</accession>
<dbReference type="AlphaFoldDB" id="A0AAU9C7W6"/>
<evidence type="ECO:0000313" key="2">
    <source>
        <dbReference type="EMBL" id="BCX89359.1"/>
    </source>
</evidence>
<dbReference type="NCBIfam" id="NF008763">
    <property type="entry name" value="PRK11798.1-2"/>
    <property type="match status" value="1"/>
</dbReference>
<dbReference type="RefSeq" id="WP_286291673.1">
    <property type="nucleotide sequence ID" value="NZ_AP024718.1"/>
</dbReference>
<dbReference type="Proteomes" id="UP001321450">
    <property type="component" value="Chromosome"/>
</dbReference>
<dbReference type="Pfam" id="PF04386">
    <property type="entry name" value="SspB"/>
    <property type="match status" value="1"/>
</dbReference>
<evidence type="ECO:0000256" key="1">
    <source>
        <dbReference type="SAM" id="MobiDB-lite"/>
    </source>
</evidence>
<organism evidence="2 3">
    <name type="scientific">Methylomarinovum tepidoasis</name>
    <dbReference type="NCBI Taxonomy" id="2840183"/>
    <lineage>
        <taxon>Bacteria</taxon>
        <taxon>Pseudomonadati</taxon>
        <taxon>Pseudomonadota</taxon>
        <taxon>Gammaproteobacteria</taxon>
        <taxon>Methylococcales</taxon>
        <taxon>Methylothermaceae</taxon>
        <taxon>Methylomarinovum</taxon>
    </lineage>
</organism>
<dbReference type="GO" id="GO:0045732">
    <property type="term" value="P:positive regulation of protein catabolic process"/>
    <property type="evidence" value="ECO:0007669"/>
    <property type="project" value="TreeGrafter"/>
</dbReference>
<sequence length="135" mass="15162">MTSLRPYLIRAIYEWIVDNDLTPYVLVDAERDDVQVPRQYVQDGRIVLNLSPNAVVGLEMDNEAVSFQARFRGTPMQVYLPVRAILAIYAQETGKGMVFDEEMDGDETPPPSGPSEPRGEKPKAKSKRPALKVVK</sequence>
<protein>
    <submittedName>
        <fullName evidence="2">Stringent starvation protein B</fullName>
    </submittedName>
</protein>
<dbReference type="GO" id="GO:0005829">
    <property type="term" value="C:cytosol"/>
    <property type="evidence" value="ECO:0007669"/>
    <property type="project" value="TreeGrafter"/>
</dbReference>
<dbReference type="PIRSF" id="PIRSF005276">
    <property type="entry name" value="SspB"/>
    <property type="match status" value="1"/>
</dbReference>
<dbReference type="InterPro" id="IPR036760">
    <property type="entry name" value="SspB-like_sf"/>
</dbReference>
<dbReference type="EMBL" id="AP024718">
    <property type="protein sequence ID" value="BCX89359.1"/>
    <property type="molecule type" value="Genomic_DNA"/>
</dbReference>
<dbReference type="SUPFAM" id="SSF101738">
    <property type="entry name" value="SspB-like"/>
    <property type="match status" value="1"/>
</dbReference>
<evidence type="ECO:0000313" key="3">
    <source>
        <dbReference type="Proteomes" id="UP001321450"/>
    </source>
</evidence>
<gene>
    <name evidence="2" type="ORF">MIN45_P1731</name>
</gene>